<dbReference type="GO" id="GO:0032259">
    <property type="term" value="P:methylation"/>
    <property type="evidence" value="ECO:0007669"/>
    <property type="project" value="UniProtKB-KW"/>
</dbReference>
<dbReference type="EMBL" id="CP071091">
    <property type="protein sequence ID" value="QSQ15357.1"/>
    <property type="molecule type" value="Genomic_DNA"/>
</dbReference>
<dbReference type="PROSITE" id="PS01183">
    <property type="entry name" value="UBIE_1"/>
    <property type="match status" value="1"/>
</dbReference>
<feature type="binding site" evidence="5">
    <location>
        <begin position="101"/>
        <end position="102"/>
    </location>
    <ligand>
        <name>S-adenosyl-L-methionine</name>
        <dbReference type="ChEBI" id="CHEBI:59789"/>
    </ligand>
</feature>
<keyword evidence="4 5" id="KW-0949">S-adenosyl-L-methionine</keyword>
<keyword evidence="7" id="KW-1185">Reference proteome</keyword>
<comment type="pathway">
    <text evidence="5">Quinol/quinone metabolism; menaquinone biosynthesis; menaquinol from 1,4-dihydroxy-2-naphthoate: step 2/2.</text>
</comment>
<reference evidence="6 7" key="1">
    <citation type="submission" date="2021-02" db="EMBL/GenBank/DDBJ databases">
        <title>De Novo genome assembly of isolated myxobacteria.</title>
        <authorList>
            <person name="Stevens D.C."/>
        </authorList>
    </citation>
    <scope>NUCLEOTIDE SEQUENCE [LARGE SCALE GENOMIC DNA]</scope>
    <source>
        <strain evidence="6 7">SCHIC003</strain>
    </source>
</reference>
<dbReference type="Proteomes" id="UP000663090">
    <property type="component" value="Chromosome"/>
</dbReference>
<dbReference type="Gene3D" id="3.40.50.150">
    <property type="entry name" value="Vaccinia Virus protein VP39"/>
    <property type="match status" value="1"/>
</dbReference>
<sequence>MSTEVRQMFSSIATRYDVTNEVLSFGIHRLWRRTAVRLSRAKAGDSVLDCASGTGDLALAFKRKVGTTGRVLGTDFCPEMLESAPAKAAKAGLQVDFQVADAMALPFEDNRFDVASIAFGIRNVDDPVKCLKEMGRVVKPGGRVVVLEFGQPEGVFGALFRFYSKTVMPAIGGMLTGNRAAYEYLPRTSAAFPAGERFLSLMDQSGAYAERSAHPLTFGTANVYVGLVR</sequence>
<evidence type="ECO:0000256" key="4">
    <source>
        <dbReference type="ARBA" id="ARBA00022691"/>
    </source>
</evidence>
<dbReference type="RefSeq" id="WP_206717070.1">
    <property type="nucleotide sequence ID" value="NZ_CP071091.1"/>
</dbReference>
<comment type="caution">
    <text evidence="5">Lacks conserved residue(s) required for the propagation of feature annotation.</text>
</comment>
<dbReference type="InterPro" id="IPR029063">
    <property type="entry name" value="SAM-dependent_MTases_sf"/>
</dbReference>
<keyword evidence="2 5" id="KW-0489">Methyltransferase</keyword>
<dbReference type="InterPro" id="IPR004033">
    <property type="entry name" value="UbiE/COQ5_MeTrFase"/>
</dbReference>
<dbReference type="GO" id="GO:0008168">
    <property type="term" value="F:methyltransferase activity"/>
    <property type="evidence" value="ECO:0007669"/>
    <property type="project" value="UniProtKB-KW"/>
</dbReference>
<evidence type="ECO:0000313" key="7">
    <source>
        <dbReference type="Proteomes" id="UP000663090"/>
    </source>
</evidence>
<feature type="binding site" evidence="5">
    <location>
        <position position="54"/>
    </location>
    <ligand>
        <name>S-adenosyl-L-methionine</name>
        <dbReference type="ChEBI" id="CHEBI:59789"/>
    </ligand>
</feature>
<accession>A0ABX7N9C8</accession>
<dbReference type="PROSITE" id="PS51608">
    <property type="entry name" value="SAM_MT_UBIE"/>
    <property type="match status" value="1"/>
</dbReference>
<dbReference type="PANTHER" id="PTHR43591">
    <property type="entry name" value="METHYLTRANSFERASE"/>
    <property type="match status" value="1"/>
</dbReference>
<evidence type="ECO:0000256" key="1">
    <source>
        <dbReference type="ARBA" id="ARBA00022428"/>
    </source>
</evidence>
<dbReference type="PANTHER" id="PTHR43591:SF24">
    <property type="entry name" value="2-METHOXY-6-POLYPRENYL-1,4-BENZOQUINOL METHYLASE, MITOCHONDRIAL"/>
    <property type="match status" value="1"/>
</dbReference>
<evidence type="ECO:0000256" key="3">
    <source>
        <dbReference type="ARBA" id="ARBA00022679"/>
    </source>
</evidence>
<organism evidence="6 7">
    <name type="scientific">Myxococcus landrumensis</name>
    <dbReference type="NCBI Taxonomy" id="2813577"/>
    <lineage>
        <taxon>Bacteria</taxon>
        <taxon>Pseudomonadati</taxon>
        <taxon>Myxococcota</taxon>
        <taxon>Myxococcia</taxon>
        <taxon>Myxococcales</taxon>
        <taxon>Cystobacterineae</taxon>
        <taxon>Myxococcaceae</taxon>
        <taxon>Myxococcus</taxon>
    </lineage>
</organism>
<evidence type="ECO:0000256" key="2">
    <source>
        <dbReference type="ARBA" id="ARBA00022603"/>
    </source>
</evidence>
<proteinExistence type="inferred from homology"/>
<protein>
    <recommendedName>
        <fullName evidence="5">Demethylmenaquinone methyltransferase</fullName>
        <ecNumber evidence="5">2.1.1.163</ecNumber>
    </recommendedName>
</protein>
<dbReference type="Pfam" id="PF01209">
    <property type="entry name" value="Ubie_methyltran"/>
    <property type="match status" value="1"/>
</dbReference>
<dbReference type="NCBIfam" id="NF001244">
    <property type="entry name" value="PRK00216.1-5"/>
    <property type="match status" value="1"/>
</dbReference>
<comment type="function">
    <text evidence="5">Methyltransferase required for the conversion of demethylmenaquinol (DMKH2) to menaquinol (MKH2).</text>
</comment>
<dbReference type="CDD" id="cd02440">
    <property type="entry name" value="AdoMet_MTases"/>
    <property type="match status" value="1"/>
</dbReference>
<evidence type="ECO:0000313" key="6">
    <source>
        <dbReference type="EMBL" id="QSQ15357.1"/>
    </source>
</evidence>
<gene>
    <name evidence="6" type="primary">ubiE</name>
    <name evidence="5" type="synonym">menG</name>
    <name evidence="6" type="ORF">JY572_04545</name>
</gene>
<comment type="similarity">
    <text evidence="5">Belongs to the class I-like SAM-binding methyltransferase superfamily. MenG/UbiE family.</text>
</comment>
<comment type="catalytic activity">
    <reaction evidence="5">
        <text>a 2-demethylmenaquinol + S-adenosyl-L-methionine = a menaquinol + S-adenosyl-L-homocysteine + H(+)</text>
        <dbReference type="Rhea" id="RHEA:42640"/>
        <dbReference type="Rhea" id="RHEA-COMP:9539"/>
        <dbReference type="Rhea" id="RHEA-COMP:9563"/>
        <dbReference type="ChEBI" id="CHEBI:15378"/>
        <dbReference type="ChEBI" id="CHEBI:18151"/>
        <dbReference type="ChEBI" id="CHEBI:55437"/>
        <dbReference type="ChEBI" id="CHEBI:57856"/>
        <dbReference type="ChEBI" id="CHEBI:59789"/>
        <dbReference type="EC" id="2.1.1.163"/>
    </reaction>
</comment>
<keyword evidence="1 5" id="KW-0474">Menaquinone biosynthesis</keyword>
<feature type="binding site" evidence="5">
    <location>
        <position position="75"/>
    </location>
    <ligand>
        <name>S-adenosyl-L-methionine</name>
        <dbReference type="ChEBI" id="CHEBI:59789"/>
    </ligand>
</feature>
<dbReference type="InterPro" id="IPR023576">
    <property type="entry name" value="UbiE/COQ5_MeTrFase_CS"/>
</dbReference>
<dbReference type="NCBIfam" id="TIGR01934">
    <property type="entry name" value="MenG_MenH_UbiE"/>
    <property type="match status" value="1"/>
</dbReference>
<dbReference type="HAMAP" id="MF_01813">
    <property type="entry name" value="MenG_UbiE_methyltr"/>
    <property type="match status" value="1"/>
</dbReference>
<dbReference type="SUPFAM" id="SSF53335">
    <property type="entry name" value="S-adenosyl-L-methionine-dependent methyltransferases"/>
    <property type="match status" value="1"/>
</dbReference>
<name>A0ABX7N9C8_9BACT</name>
<dbReference type="PROSITE" id="PS01184">
    <property type="entry name" value="UBIE_2"/>
    <property type="match status" value="1"/>
</dbReference>
<dbReference type="EC" id="2.1.1.163" evidence="5"/>
<keyword evidence="3 5" id="KW-0808">Transferase</keyword>
<evidence type="ECO:0000256" key="5">
    <source>
        <dbReference type="HAMAP-Rule" id="MF_01813"/>
    </source>
</evidence>